<reference evidence="1" key="1">
    <citation type="journal article" date="2014" name="Int. J. Syst. Evol. Microbiol.">
        <title>Complete genome sequence of Corynebacterium casei LMG S-19264T (=DSM 44701T), isolated from a smear-ripened cheese.</title>
        <authorList>
            <consortium name="US DOE Joint Genome Institute (JGI-PGF)"/>
            <person name="Walter F."/>
            <person name="Albersmeier A."/>
            <person name="Kalinowski J."/>
            <person name="Ruckert C."/>
        </authorList>
    </citation>
    <scope>NUCLEOTIDE SEQUENCE</scope>
    <source>
        <strain evidence="1">JCM 4059</strain>
    </source>
</reference>
<evidence type="ECO:0000313" key="1">
    <source>
        <dbReference type="EMBL" id="GHF74030.1"/>
    </source>
</evidence>
<keyword evidence="2" id="KW-1185">Reference proteome</keyword>
<reference evidence="1" key="2">
    <citation type="submission" date="2020-09" db="EMBL/GenBank/DDBJ databases">
        <authorList>
            <person name="Sun Q."/>
            <person name="Ohkuma M."/>
        </authorList>
    </citation>
    <scope>NUCLEOTIDE SEQUENCE</scope>
    <source>
        <strain evidence="1">JCM 4059</strain>
    </source>
</reference>
<gene>
    <name evidence="1" type="ORF">GCM10010218_63940</name>
</gene>
<comment type="caution">
    <text evidence="1">The sequence shown here is derived from an EMBL/GenBank/DDBJ whole genome shotgun (WGS) entry which is preliminary data.</text>
</comment>
<protein>
    <submittedName>
        <fullName evidence="1">Uncharacterized protein</fullName>
    </submittedName>
</protein>
<name>A0A919EFJ2_9ACTN</name>
<dbReference type="Proteomes" id="UP000638313">
    <property type="component" value="Unassembled WGS sequence"/>
</dbReference>
<sequence>MDDAGLGRALEPVGRAEAERLTEQLREVIGEARRVAVALAQRVRAAHRAQVWVALGYSGWGEYAQAEFGVSRAQAYRLIDIAESAGVLERAIGAAGVLAVSPAGDTEPVAGVEGWGLSQRALREVHGRLDELGRTVTEQLTAAGKTGQLDGPAVREIVHRCVDELRRPLPTAGAPAGDRDVIGAMERALTDFQRDPSNTGAGRRLVDTMAEAGGCLGRIALELAPAYLSEQEASEAVLARYAEDIGCTVETVLAARRYALTGDRRALEGTWL</sequence>
<dbReference type="EMBL" id="BNBD01000026">
    <property type="protein sequence ID" value="GHF74030.1"/>
    <property type="molecule type" value="Genomic_DNA"/>
</dbReference>
<accession>A0A919EFJ2</accession>
<dbReference type="AlphaFoldDB" id="A0A919EFJ2"/>
<organism evidence="1 2">
    <name type="scientific">Streptomyces mashuensis</name>
    <dbReference type="NCBI Taxonomy" id="33904"/>
    <lineage>
        <taxon>Bacteria</taxon>
        <taxon>Bacillati</taxon>
        <taxon>Actinomycetota</taxon>
        <taxon>Actinomycetes</taxon>
        <taxon>Kitasatosporales</taxon>
        <taxon>Streptomycetaceae</taxon>
        <taxon>Streptomyces</taxon>
    </lineage>
</organism>
<evidence type="ECO:0000313" key="2">
    <source>
        <dbReference type="Proteomes" id="UP000638313"/>
    </source>
</evidence>
<proteinExistence type="predicted"/>